<dbReference type="EMBL" id="FNCV01000018">
    <property type="protein sequence ID" value="SDH88285.1"/>
    <property type="molecule type" value="Genomic_DNA"/>
</dbReference>
<protein>
    <submittedName>
        <fullName evidence="1">Uncharacterized protein</fullName>
    </submittedName>
</protein>
<evidence type="ECO:0000313" key="1">
    <source>
        <dbReference type="EMBL" id="SDH88285.1"/>
    </source>
</evidence>
<dbReference type="RefSeq" id="WP_425438448.1">
    <property type="nucleotide sequence ID" value="NZ_FNCV01000018.1"/>
</dbReference>
<evidence type="ECO:0000313" key="2">
    <source>
        <dbReference type="Proteomes" id="UP000217076"/>
    </source>
</evidence>
<feature type="non-terminal residue" evidence="1">
    <location>
        <position position="61"/>
    </location>
</feature>
<gene>
    <name evidence="1" type="ORF">SAMN05421742_11814</name>
</gene>
<keyword evidence="2" id="KW-1185">Reference proteome</keyword>
<name>A0A1G8G1N2_9PROT</name>
<accession>A0A1G8G1N2</accession>
<organism evidence="1 2">
    <name type="scientific">Roseospirillum parvum</name>
    <dbReference type="NCBI Taxonomy" id="83401"/>
    <lineage>
        <taxon>Bacteria</taxon>
        <taxon>Pseudomonadati</taxon>
        <taxon>Pseudomonadota</taxon>
        <taxon>Alphaproteobacteria</taxon>
        <taxon>Rhodospirillales</taxon>
        <taxon>Rhodospirillaceae</taxon>
        <taxon>Roseospirillum</taxon>
    </lineage>
</organism>
<reference evidence="2" key="1">
    <citation type="submission" date="2016-10" db="EMBL/GenBank/DDBJ databases">
        <authorList>
            <person name="Varghese N."/>
            <person name="Submissions S."/>
        </authorList>
    </citation>
    <scope>NUCLEOTIDE SEQUENCE [LARGE SCALE GENOMIC DNA]</scope>
    <source>
        <strain evidence="2">930I</strain>
    </source>
</reference>
<proteinExistence type="predicted"/>
<dbReference type="Proteomes" id="UP000217076">
    <property type="component" value="Unassembled WGS sequence"/>
</dbReference>
<sequence length="61" mass="6636">MPFDRPTLPELVTTTEADLTSRLGTTAARLRVGVVDVLARVWAGGVHGLYGYLAWIARQVP</sequence>
<dbReference type="AlphaFoldDB" id="A0A1G8G1N2"/>
<dbReference type="STRING" id="83401.SAMN05421742_11814"/>